<dbReference type="GO" id="GO:0005125">
    <property type="term" value="F:cytokine activity"/>
    <property type="evidence" value="ECO:0007669"/>
    <property type="project" value="UniProtKB-KW"/>
</dbReference>
<evidence type="ECO:0000313" key="10">
    <source>
        <dbReference type="RefSeq" id="XP_030053685.1"/>
    </source>
</evidence>
<dbReference type="FunCoup" id="A0A6P7XSN6">
    <property type="interactions" value="348"/>
</dbReference>
<feature type="signal peptide" evidence="8">
    <location>
        <begin position="1"/>
        <end position="23"/>
    </location>
</feature>
<dbReference type="KEGG" id="muo:115466530"/>
<accession>A0A6P7XSN6</accession>
<dbReference type="PRINTS" id="PR01927">
    <property type="entry name" value="INTRLEUKIN11"/>
</dbReference>
<dbReference type="GO" id="GO:0005737">
    <property type="term" value="C:cytoplasm"/>
    <property type="evidence" value="ECO:0007669"/>
    <property type="project" value="TreeGrafter"/>
</dbReference>
<evidence type="ECO:0000256" key="4">
    <source>
        <dbReference type="ARBA" id="ARBA00022525"/>
    </source>
</evidence>
<protein>
    <recommendedName>
        <fullName evidence="7">Interleukin-11</fullName>
    </recommendedName>
</protein>
<dbReference type="OrthoDB" id="9445483at2759"/>
<sequence length="196" mass="22483">MKRNSGVYQLVLALWSLYEGMQAIPLLRTKAHDPRADLDVIVHLTRHLLGDTKKLFHHFKTKYPLEGEHRLETLPTLAMNAVDLSSIQVSPGLTKISSDLLVYQQHFDWLKQMIHAIRPLERDFNAVHSSIDKLLRKLEHLMAKLNMLRASEPPTSPLPASATHWSVIQSGHAIFHDFHLFLDWAARALVVIRKKL</sequence>
<keyword evidence="4" id="KW-0964">Secreted</keyword>
<evidence type="ECO:0000256" key="6">
    <source>
        <dbReference type="ARBA" id="ARBA00023030"/>
    </source>
</evidence>
<keyword evidence="6" id="KW-0339">Growth factor</keyword>
<dbReference type="GO" id="GO:0008083">
    <property type="term" value="F:growth factor activity"/>
    <property type="evidence" value="ECO:0007669"/>
    <property type="project" value="UniProtKB-KW"/>
</dbReference>
<evidence type="ECO:0000256" key="8">
    <source>
        <dbReference type="SAM" id="SignalP"/>
    </source>
</evidence>
<dbReference type="PANTHER" id="PTHR16922">
    <property type="entry name" value="INTERLEUKIN 11"/>
    <property type="match status" value="1"/>
</dbReference>
<organism evidence="9 10">
    <name type="scientific">Microcaecilia unicolor</name>
    <dbReference type="NCBI Taxonomy" id="1415580"/>
    <lineage>
        <taxon>Eukaryota</taxon>
        <taxon>Metazoa</taxon>
        <taxon>Chordata</taxon>
        <taxon>Craniata</taxon>
        <taxon>Vertebrata</taxon>
        <taxon>Euteleostomi</taxon>
        <taxon>Amphibia</taxon>
        <taxon>Gymnophiona</taxon>
        <taxon>Siphonopidae</taxon>
        <taxon>Microcaecilia</taxon>
    </lineage>
</organism>
<dbReference type="Pfam" id="PF07400">
    <property type="entry name" value="IL11"/>
    <property type="match status" value="1"/>
</dbReference>
<evidence type="ECO:0000256" key="5">
    <source>
        <dbReference type="ARBA" id="ARBA00022729"/>
    </source>
</evidence>
<proteinExistence type="inferred from homology"/>
<reference evidence="10" key="1">
    <citation type="submission" date="2025-08" db="UniProtKB">
        <authorList>
            <consortium name="RefSeq"/>
        </authorList>
    </citation>
    <scope>IDENTIFICATION</scope>
</reference>
<dbReference type="CTD" id="3589"/>
<dbReference type="AlphaFoldDB" id="A0A6P7XSN6"/>
<evidence type="ECO:0000256" key="1">
    <source>
        <dbReference type="ARBA" id="ARBA00004613"/>
    </source>
</evidence>
<keyword evidence="3" id="KW-0202">Cytokine</keyword>
<evidence type="ECO:0000256" key="2">
    <source>
        <dbReference type="ARBA" id="ARBA00007432"/>
    </source>
</evidence>
<dbReference type="PANTHER" id="PTHR16922:SF0">
    <property type="entry name" value="INTERLEUKIN-11"/>
    <property type="match status" value="1"/>
</dbReference>
<feature type="chain" id="PRO_5027552078" description="Interleukin-11" evidence="8">
    <location>
        <begin position="24"/>
        <end position="196"/>
    </location>
</feature>
<dbReference type="Gene3D" id="1.20.1250.10">
    <property type="match status" value="1"/>
</dbReference>
<dbReference type="SUPFAM" id="SSF47266">
    <property type="entry name" value="4-helical cytokines"/>
    <property type="match status" value="1"/>
</dbReference>
<evidence type="ECO:0000313" key="9">
    <source>
        <dbReference type="Proteomes" id="UP000515156"/>
    </source>
</evidence>
<gene>
    <name evidence="10" type="primary">IL11</name>
</gene>
<keyword evidence="5 8" id="KW-0732">Signal</keyword>
<dbReference type="GeneID" id="115466530"/>
<dbReference type="GO" id="GO:0005615">
    <property type="term" value="C:extracellular space"/>
    <property type="evidence" value="ECO:0007669"/>
    <property type="project" value="UniProtKB-KW"/>
</dbReference>
<dbReference type="GO" id="GO:0043410">
    <property type="term" value="P:positive regulation of MAPK cascade"/>
    <property type="evidence" value="ECO:0007669"/>
    <property type="project" value="TreeGrafter"/>
</dbReference>
<name>A0A6P7XSN6_9AMPH</name>
<dbReference type="GO" id="GO:0008284">
    <property type="term" value="P:positive regulation of cell population proliferation"/>
    <property type="evidence" value="ECO:0007669"/>
    <property type="project" value="TreeGrafter"/>
</dbReference>
<dbReference type="Proteomes" id="UP000515156">
    <property type="component" value="Chromosome 3"/>
</dbReference>
<evidence type="ECO:0000256" key="3">
    <source>
        <dbReference type="ARBA" id="ARBA00022514"/>
    </source>
</evidence>
<keyword evidence="9" id="KW-1185">Reference proteome</keyword>
<evidence type="ECO:0000256" key="7">
    <source>
        <dbReference type="ARBA" id="ARBA00072545"/>
    </source>
</evidence>
<dbReference type="InterPro" id="IPR009079">
    <property type="entry name" value="4_helix_cytokine-like_core"/>
</dbReference>
<dbReference type="InterPro" id="IPR020438">
    <property type="entry name" value="IL-11"/>
</dbReference>
<comment type="similarity">
    <text evidence="2">Belongs to the IL-6 superfamily.</text>
</comment>
<comment type="subcellular location">
    <subcellularLocation>
        <location evidence="1">Secreted</location>
    </subcellularLocation>
</comment>
<dbReference type="FunFam" id="1.20.1250.10:FF:000017">
    <property type="entry name" value="Interleukin 11"/>
    <property type="match status" value="1"/>
</dbReference>
<dbReference type="InParanoid" id="A0A6P7XSN6"/>
<dbReference type="RefSeq" id="XP_030053685.1">
    <property type="nucleotide sequence ID" value="XM_030197825.1"/>
</dbReference>